<protein>
    <submittedName>
        <fullName evidence="1">Uncharacterized protein</fullName>
    </submittedName>
</protein>
<sequence>MAEFLIFGVAYNKDDQHIDWVVVSRAVDRKLRGLSLVSRQFIVELIKTESATFKTATIHREINIYEEGAKVHIYDDEYLTTAADDTEKNNLESLPSFVMPDDDIEAAILKAFPGLSVAD</sequence>
<reference evidence="1 2" key="1">
    <citation type="submission" date="2020-05" db="EMBL/GenBank/DDBJ databases">
        <title>Genetic diversity of Pseudomonas cichorii.</title>
        <authorList>
            <person name="Tani S."/>
            <person name="Yagi H."/>
            <person name="Hashimoto S."/>
            <person name="Iiyama K."/>
            <person name="Furuya N."/>
        </authorList>
    </citation>
    <scope>NUCLEOTIDE SEQUENCE [LARGE SCALE GENOMIC DNA]</scope>
    <source>
        <strain evidence="1 2">LMG 2162</strain>
    </source>
</reference>
<dbReference type="InterPro" id="IPR024997">
    <property type="entry name" value="DUF3892"/>
</dbReference>
<dbReference type="EMBL" id="BLWA01000002">
    <property type="protein sequence ID" value="GFM90774.1"/>
    <property type="molecule type" value="Genomic_DNA"/>
</dbReference>
<organism evidence="1 2">
    <name type="scientific">Pseudomonas cichorii</name>
    <dbReference type="NCBI Taxonomy" id="36746"/>
    <lineage>
        <taxon>Bacteria</taxon>
        <taxon>Pseudomonadati</taxon>
        <taxon>Pseudomonadota</taxon>
        <taxon>Gammaproteobacteria</taxon>
        <taxon>Pseudomonadales</taxon>
        <taxon>Pseudomonadaceae</taxon>
        <taxon>Pseudomonas</taxon>
    </lineage>
</organism>
<dbReference type="GeneID" id="93660197"/>
<dbReference type="Proteomes" id="UP000614982">
    <property type="component" value="Unassembled WGS sequence"/>
</dbReference>
<evidence type="ECO:0000313" key="2">
    <source>
        <dbReference type="Proteomes" id="UP000614982"/>
    </source>
</evidence>
<evidence type="ECO:0000313" key="1">
    <source>
        <dbReference type="EMBL" id="GFM90774.1"/>
    </source>
</evidence>
<keyword evidence="2" id="KW-1185">Reference proteome</keyword>
<name>A0ABQ1DIG5_PSECI</name>
<accession>A0ABQ1DIG5</accession>
<comment type="caution">
    <text evidence="1">The sequence shown here is derived from an EMBL/GenBank/DDBJ whole genome shotgun (WGS) entry which is preliminary data.</text>
</comment>
<proteinExistence type="predicted"/>
<dbReference type="RefSeq" id="WP_162883711.1">
    <property type="nucleotide sequence ID" value="NZ_BLWA01000002.1"/>
</dbReference>
<gene>
    <name evidence="1" type="ORF">PSCICP_07460</name>
</gene>
<dbReference type="Pfam" id="PF13031">
    <property type="entry name" value="DUF3892"/>
    <property type="match status" value="1"/>
</dbReference>